<feature type="transmembrane region" description="Helical" evidence="6">
    <location>
        <begin position="12"/>
        <end position="37"/>
    </location>
</feature>
<comment type="similarity">
    <text evidence="2">Belongs to the autoinducer-2 exporter (AI-2E) (TC 2.A.86) family.</text>
</comment>
<protein>
    <submittedName>
        <fullName evidence="7">Predicted PurR-regulated permease PerM</fullName>
    </submittedName>
</protein>
<gene>
    <name evidence="7" type="ORF">SAMN05216258_11824</name>
</gene>
<evidence type="ECO:0000256" key="6">
    <source>
        <dbReference type="SAM" id="Phobius"/>
    </source>
</evidence>
<accession>A0A1I3PM05</accession>
<feature type="transmembrane region" description="Helical" evidence="6">
    <location>
        <begin position="249"/>
        <end position="272"/>
    </location>
</feature>
<organism evidence="7 8">
    <name type="scientific">Albimonas pacifica</name>
    <dbReference type="NCBI Taxonomy" id="1114924"/>
    <lineage>
        <taxon>Bacteria</taxon>
        <taxon>Pseudomonadati</taxon>
        <taxon>Pseudomonadota</taxon>
        <taxon>Alphaproteobacteria</taxon>
        <taxon>Rhodobacterales</taxon>
        <taxon>Paracoccaceae</taxon>
        <taxon>Albimonas</taxon>
    </lineage>
</organism>
<keyword evidence="4 6" id="KW-1133">Transmembrane helix</keyword>
<feature type="transmembrane region" description="Helical" evidence="6">
    <location>
        <begin position="315"/>
        <end position="342"/>
    </location>
</feature>
<reference evidence="7 8" key="1">
    <citation type="submission" date="2016-10" db="EMBL/GenBank/DDBJ databases">
        <authorList>
            <person name="de Groot N.N."/>
        </authorList>
    </citation>
    <scope>NUCLEOTIDE SEQUENCE [LARGE SCALE GENOMIC DNA]</scope>
    <source>
        <strain evidence="7 8">CGMCC 1.11030</strain>
    </source>
</reference>
<keyword evidence="3 6" id="KW-0812">Transmembrane</keyword>
<evidence type="ECO:0000256" key="2">
    <source>
        <dbReference type="ARBA" id="ARBA00009773"/>
    </source>
</evidence>
<dbReference type="EMBL" id="FOQH01000018">
    <property type="protein sequence ID" value="SFJ22380.1"/>
    <property type="molecule type" value="Genomic_DNA"/>
</dbReference>
<name>A0A1I3PM05_9RHOB</name>
<feature type="transmembrane region" description="Helical" evidence="6">
    <location>
        <begin position="223"/>
        <end position="243"/>
    </location>
</feature>
<evidence type="ECO:0000313" key="8">
    <source>
        <dbReference type="Proteomes" id="UP000199377"/>
    </source>
</evidence>
<evidence type="ECO:0000256" key="1">
    <source>
        <dbReference type="ARBA" id="ARBA00004141"/>
    </source>
</evidence>
<keyword evidence="5 6" id="KW-0472">Membrane</keyword>
<comment type="subcellular location">
    <subcellularLocation>
        <location evidence="1">Membrane</location>
        <topology evidence="1">Multi-pass membrane protein</topology>
    </subcellularLocation>
</comment>
<evidence type="ECO:0000313" key="7">
    <source>
        <dbReference type="EMBL" id="SFJ22380.1"/>
    </source>
</evidence>
<dbReference type="RefSeq" id="WP_143103456.1">
    <property type="nucleotide sequence ID" value="NZ_FOQH01000018.1"/>
</dbReference>
<feature type="transmembrane region" description="Helical" evidence="6">
    <location>
        <begin position="279"/>
        <end position="295"/>
    </location>
</feature>
<dbReference type="InterPro" id="IPR002549">
    <property type="entry name" value="AI-2E-like"/>
</dbReference>
<evidence type="ECO:0000256" key="5">
    <source>
        <dbReference type="ARBA" id="ARBA00023136"/>
    </source>
</evidence>
<dbReference type="OrthoDB" id="8113547at2"/>
<evidence type="ECO:0000256" key="3">
    <source>
        <dbReference type="ARBA" id="ARBA00022692"/>
    </source>
</evidence>
<evidence type="ECO:0000256" key="4">
    <source>
        <dbReference type="ARBA" id="ARBA00022989"/>
    </source>
</evidence>
<keyword evidence="8" id="KW-1185">Reference proteome</keyword>
<dbReference type="GO" id="GO:0016020">
    <property type="term" value="C:membrane"/>
    <property type="evidence" value="ECO:0007669"/>
    <property type="project" value="UniProtKB-SubCell"/>
</dbReference>
<sequence>MSLPDDPARQRVITLSVDVFVTIGILALFMALSFTLIAPFASILIWSVILAVALAPAFDWMSAKMGGRRGRTATVFALLGLVIIIGPTVMIVNSLIDSVGEMVAHLSDGTLRLPAPPETVRDWPLIGARLFETWQEASVDLLALSAQYAPKLREVAATLAGAGAGLIVGVLQFALSVIFAAVFLAWAAPLAEATGRVAGRISGRGRAMTAMASKTIQNVSRGVIGVAIVQGGLAAVGIIVAGLPLGGILAGAAVMACVIQMPPLVIIPLIILDWAINPTLHAALFTLYMVPVLFLDNVLKPILMARGLTTPMVVIMIGVIGGTLSMGLLGLFIGPVILALFYEMVTTWIAFEAKGLDPTTGEPVPPHPAE</sequence>
<dbReference type="STRING" id="1114924.SAMN05216258_11824"/>
<dbReference type="Pfam" id="PF01594">
    <property type="entry name" value="AI-2E_transport"/>
    <property type="match status" value="1"/>
</dbReference>
<feature type="transmembrane region" description="Helical" evidence="6">
    <location>
        <begin position="159"/>
        <end position="186"/>
    </location>
</feature>
<feature type="transmembrane region" description="Helical" evidence="6">
    <location>
        <begin position="73"/>
        <end position="96"/>
    </location>
</feature>
<dbReference type="AlphaFoldDB" id="A0A1I3PM05"/>
<dbReference type="Proteomes" id="UP000199377">
    <property type="component" value="Unassembled WGS sequence"/>
</dbReference>
<feature type="transmembrane region" description="Helical" evidence="6">
    <location>
        <begin position="43"/>
        <end position="61"/>
    </location>
</feature>
<proteinExistence type="inferred from homology"/>